<name>A0A7G9YD43_9EURY</name>
<dbReference type="InterPro" id="IPR053148">
    <property type="entry name" value="PD-DEXK-like_domain"/>
</dbReference>
<evidence type="ECO:0000313" key="2">
    <source>
        <dbReference type="EMBL" id="QNO45927.1"/>
    </source>
</evidence>
<accession>A0A7G9YD43</accession>
<reference evidence="2" key="1">
    <citation type="submission" date="2020-06" db="EMBL/GenBank/DDBJ databases">
        <title>Unique genomic features of the anaerobic methanotrophic archaea.</title>
        <authorList>
            <person name="Chadwick G.L."/>
            <person name="Skennerton C.T."/>
            <person name="Laso-Perez R."/>
            <person name="Leu A.O."/>
            <person name="Speth D.R."/>
            <person name="Yu H."/>
            <person name="Morgan-Lang C."/>
            <person name="Hatzenpichler R."/>
            <person name="Goudeau D."/>
            <person name="Malmstrom R."/>
            <person name="Brazelton W.J."/>
            <person name="Woyke T."/>
            <person name="Hallam S.J."/>
            <person name="Tyson G.W."/>
            <person name="Wegener G."/>
            <person name="Boetius A."/>
            <person name="Orphan V."/>
        </authorList>
    </citation>
    <scope>NUCLEOTIDE SEQUENCE</scope>
</reference>
<dbReference type="PANTHER" id="PTHR30547">
    <property type="entry name" value="UNCHARACTERIZED PROTEIN YHCG-RELATED"/>
    <property type="match status" value="1"/>
</dbReference>
<dbReference type="PANTHER" id="PTHR30547:SF5">
    <property type="entry name" value="NUCLEASE YHCG-RELATED"/>
    <property type="match status" value="1"/>
</dbReference>
<feature type="domain" description="YhcG N-terminal" evidence="1">
    <location>
        <begin position="12"/>
        <end position="145"/>
    </location>
</feature>
<protein>
    <recommendedName>
        <fullName evidence="1">YhcG N-terminal domain-containing protein</fullName>
    </recommendedName>
</protein>
<evidence type="ECO:0000259" key="1">
    <source>
        <dbReference type="Pfam" id="PF17761"/>
    </source>
</evidence>
<gene>
    <name evidence="2" type="ORF">DMJHIOCL_00006</name>
</gene>
<dbReference type="EMBL" id="MT631162">
    <property type="protein sequence ID" value="QNO45927.1"/>
    <property type="molecule type" value="Genomic_DNA"/>
</dbReference>
<proteinExistence type="predicted"/>
<dbReference type="InterPro" id="IPR041527">
    <property type="entry name" value="YhcG_N"/>
</dbReference>
<organism evidence="2">
    <name type="scientific">Candidatus Methanogaster sp. ANME-2c ERB4</name>
    <dbReference type="NCBI Taxonomy" id="2759911"/>
    <lineage>
        <taxon>Archaea</taxon>
        <taxon>Methanobacteriati</taxon>
        <taxon>Methanobacteriota</taxon>
        <taxon>Stenosarchaea group</taxon>
        <taxon>Methanomicrobia</taxon>
        <taxon>Methanosarcinales</taxon>
        <taxon>ANME-2 cluster</taxon>
        <taxon>Candidatus Methanogasteraceae</taxon>
        <taxon>Candidatus Methanogaster</taxon>
    </lineage>
</organism>
<dbReference type="AlphaFoldDB" id="A0A7G9YD43"/>
<sequence>MSELTLPLYDQIRRVLLEAQSSVSRAVNTAMVHAYFEIGRLIVEDEQHGKARAEYGEETLKMLSARLTAEFGRGFSRQNLQNMKQFYQSFQNCQTLSSKLSWSHYTLLMRLDDEQARDFYIKEAESENWSVRELDRQINSLLFERLALSRNKVEIKALAERGQILESPRDAIKDPYILEFLGLPEQAAYSEKDLETALLNNLQAFYWNWVRDLPLSPARNVSHLMPSISTSILLFTTVCCDVLC</sequence>
<dbReference type="Pfam" id="PF17761">
    <property type="entry name" value="DUF1016_N"/>
    <property type="match status" value="1"/>
</dbReference>